<dbReference type="RefSeq" id="WP_064462380.1">
    <property type="nucleotide sequence ID" value="NZ_CP017080.1"/>
</dbReference>
<evidence type="ECO:0008006" key="3">
    <source>
        <dbReference type="Google" id="ProtNLM"/>
    </source>
</evidence>
<dbReference type="OrthoDB" id="2890376at2"/>
<gene>
    <name evidence="1" type="ORF">ABE28_002425</name>
</gene>
<dbReference type="AlphaFoldDB" id="A0A1B3XIZ6"/>
<reference evidence="1 2" key="1">
    <citation type="submission" date="2016-08" db="EMBL/GenBank/DDBJ databases">
        <title>Complete genome sequence of Bacillus muralis G25-68, a strain with toxicity to nematodes.</title>
        <authorList>
            <person name="Zheng Z."/>
        </authorList>
    </citation>
    <scope>NUCLEOTIDE SEQUENCE [LARGE SCALE GENOMIC DNA]</scope>
    <source>
        <strain evidence="1 2">G25-68</strain>
    </source>
</reference>
<keyword evidence="2" id="KW-1185">Reference proteome</keyword>
<dbReference type="EMBL" id="CP017080">
    <property type="protein sequence ID" value="AOH53192.1"/>
    <property type="molecule type" value="Genomic_DNA"/>
</dbReference>
<dbReference type="KEGG" id="bmur:ABE28_002425"/>
<dbReference type="Proteomes" id="UP000077926">
    <property type="component" value="Chromosome"/>
</dbReference>
<proteinExistence type="predicted"/>
<protein>
    <recommendedName>
        <fullName evidence="3">Fur-regulated basic protein FbpA</fullName>
    </recommendedName>
</protein>
<dbReference type="STRING" id="264697.ABE28_002425"/>
<sequence length="60" mass="6909">MGRLVRIVNAKKQKIASTLISEGIYQPDDRSFLLELPLKNLEEILSLRTKSSFHNPRSKK</sequence>
<organism evidence="1 2">
    <name type="scientific">Peribacillus muralis</name>
    <dbReference type="NCBI Taxonomy" id="264697"/>
    <lineage>
        <taxon>Bacteria</taxon>
        <taxon>Bacillati</taxon>
        <taxon>Bacillota</taxon>
        <taxon>Bacilli</taxon>
        <taxon>Bacillales</taxon>
        <taxon>Bacillaceae</taxon>
        <taxon>Peribacillus</taxon>
    </lineage>
</organism>
<evidence type="ECO:0000313" key="2">
    <source>
        <dbReference type="Proteomes" id="UP000077926"/>
    </source>
</evidence>
<name>A0A1B3XIZ6_9BACI</name>
<evidence type="ECO:0000313" key="1">
    <source>
        <dbReference type="EMBL" id="AOH53192.1"/>
    </source>
</evidence>
<accession>A0A1B3XIZ6</accession>